<dbReference type="PANTHER" id="PTHR10579:SF166">
    <property type="entry name" value="VWFA DOMAIN-CONTAINING PROTEIN"/>
    <property type="match status" value="1"/>
</dbReference>
<organism evidence="2 3">
    <name type="scientific">Leersia perrieri</name>
    <dbReference type="NCBI Taxonomy" id="77586"/>
    <lineage>
        <taxon>Eukaryota</taxon>
        <taxon>Viridiplantae</taxon>
        <taxon>Streptophyta</taxon>
        <taxon>Embryophyta</taxon>
        <taxon>Tracheophyta</taxon>
        <taxon>Spermatophyta</taxon>
        <taxon>Magnoliopsida</taxon>
        <taxon>Liliopsida</taxon>
        <taxon>Poales</taxon>
        <taxon>Poaceae</taxon>
        <taxon>BOP clade</taxon>
        <taxon>Oryzoideae</taxon>
        <taxon>Oryzeae</taxon>
        <taxon>Oryzinae</taxon>
        <taxon>Leersia</taxon>
    </lineage>
</organism>
<dbReference type="InterPro" id="IPR051266">
    <property type="entry name" value="CLCR"/>
</dbReference>
<protein>
    <recommendedName>
        <fullName evidence="1">VWFA domain-containing protein</fullName>
    </recommendedName>
</protein>
<name>A0A0D9XR44_9ORYZ</name>
<dbReference type="AlphaFoldDB" id="A0A0D9XR44"/>
<evidence type="ECO:0000313" key="3">
    <source>
        <dbReference type="Proteomes" id="UP000032180"/>
    </source>
</evidence>
<reference evidence="2" key="3">
    <citation type="submission" date="2015-04" db="UniProtKB">
        <authorList>
            <consortium name="EnsemblPlants"/>
        </authorList>
    </citation>
    <scope>IDENTIFICATION</scope>
</reference>
<reference evidence="2 3" key="1">
    <citation type="submission" date="2012-08" db="EMBL/GenBank/DDBJ databases">
        <title>Oryza genome evolution.</title>
        <authorList>
            <person name="Wing R.A."/>
        </authorList>
    </citation>
    <scope>NUCLEOTIDE SEQUENCE</scope>
</reference>
<evidence type="ECO:0000259" key="1">
    <source>
        <dbReference type="PROSITE" id="PS50234"/>
    </source>
</evidence>
<dbReference type="PANTHER" id="PTHR10579">
    <property type="entry name" value="CALCIUM-ACTIVATED CHLORIDE CHANNEL REGULATOR"/>
    <property type="match status" value="1"/>
</dbReference>
<accession>A0A0D9XR44</accession>
<dbReference type="SUPFAM" id="SSF53300">
    <property type="entry name" value="vWA-like"/>
    <property type="match status" value="1"/>
</dbReference>
<dbReference type="Gene3D" id="3.40.50.410">
    <property type="entry name" value="von Willebrand factor, type A domain"/>
    <property type="match status" value="1"/>
</dbReference>
<dbReference type="SMART" id="SM00327">
    <property type="entry name" value="VWA"/>
    <property type="match status" value="1"/>
</dbReference>
<evidence type="ECO:0000313" key="2">
    <source>
        <dbReference type="EnsemblPlants" id="LPERR11G08120.1"/>
    </source>
</evidence>
<reference evidence="3" key="2">
    <citation type="submission" date="2013-12" db="EMBL/GenBank/DDBJ databases">
        <authorList>
            <person name="Yu Y."/>
            <person name="Lee S."/>
            <person name="de Baynast K."/>
            <person name="Wissotski M."/>
            <person name="Liu L."/>
            <person name="Talag J."/>
            <person name="Goicoechea J."/>
            <person name="Angelova A."/>
            <person name="Jetty R."/>
            <person name="Kudrna D."/>
            <person name="Golser W."/>
            <person name="Rivera L."/>
            <person name="Zhang J."/>
            <person name="Wing R."/>
        </authorList>
    </citation>
    <scope>NUCLEOTIDE SEQUENCE</scope>
</reference>
<sequence length="398" mass="43103">MAPAQAAASSSSVMQLSTFTKVTSIPRNQKMSDMKVTVKLAVPEMAVPHHAAVDIVAVIDVSGSMKDQVPGSNKNMLDLVKEAMENVVENLAGADNRLAIVAFDNSIKKTQDLQRMTGEGQRKSLDMVKSLAPQGRTNFAKALERAPQFLNARSVEEKNCLAFIIFFSDGDAGLKAENINPNYPIHAFGFSAAKPEALELMANVNSGSYTLIDKDHLNKIPENACGVTVTKVEPENAATVVGDSFKCNITPDGRAGEIFLGALSSGKVREVIVHLDVPKGGIGAGADDDEWKLVAFGSNYKQDGKIVEGNNCIVAVVRPSCKELDWIEERLKYWCKVKVDLSAMYDKAETEAEKPKCGKVTEALREASDEAIDLAMHRDIYTAVLHAIKMRQCSGDKA</sequence>
<dbReference type="EnsemblPlants" id="LPERR11G08120.1">
    <property type="protein sequence ID" value="LPERR11G08120.1"/>
    <property type="gene ID" value="LPERR11G08120"/>
</dbReference>
<dbReference type="STRING" id="77586.A0A0D9XR44"/>
<dbReference type="InterPro" id="IPR036465">
    <property type="entry name" value="vWFA_dom_sf"/>
</dbReference>
<dbReference type="HOGENOM" id="CLU_006228_4_1_1"/>
<dbReference type="InterPro" id="IPR002035">
    <property type="entry name" value="VWF_A"/>
</dbReference>
<keyword evidence="3" id="KW-1185">Reference proteome</keyword>
<dbReference type="Pfam" id="PF13519">
    <property type="entry name" value="VWA_2"/>
    <property type="match status" value="1"/>
</dbReference>
<feature type="domain" description="VWFA" evidence="1">
    <location>
        <begin position="54"/>
        <end position="232"/>
    </location>
</feature>
<dbReference type="PROSITE" id="PS50234">
    <property type="entry name" value="VWFA"/>
    <property type="match status" value="1"/>
</dbReference>
<dbReference type="Proteomes" id="UP000032180">
    <property type="component" value="Chromosome 11"/>
</dbReference>
<dbReference type="Gramene" id="LPERR11G08120.1">
    <property type="protein sequence ID" value="LPERR11G08120.1"/>
    <property type="gene ID" value="LPERR11G08120"/>
</dbReference>
<proteinExistence type="predicted"/>
<dbReference type="eggNOG" id="ENOG502R27N">
    <property type="taxonomic scope" value="Eukaryota"/>
</dbReference>